<reference evidence="1 2" key="1">
    <citation type="submission" date="2008-10" db="EMBL/GenBank/DDBJ databases">
        <title>Genome sequence of Bacillus cereus AH187.</title>
        <authorList>
            <person name="Dodson R.J."/>
            <person name="Durkin A.S."/>
            <person name="Rosovitz M.J."/>
            <person name="Rasko D.A."/>
            <person name="Kolsto A.B."/>
            <person name="Okstad O.A."/>
            <person name="Ravel J."/>
            <person name="Sutton G."/>
        </authorList>
    </citation>
    <scope>NUCLEOTIDE SEQUENCE [LARGE SCALE GENOMIC DNA]</scope>
    <source>
        <strain evidence="1 2">AH187</strain>
    </source>
</reference>
<organism evidence="1 2">
    <name type="scientific">Bacillus cereus (strain AH187)</name>
    <dbReference type="NCBI Taxonomy" id="405534"/>
    <lineage>
        <taxon>Bacteria</taxon>
        <taxon>Bacillati</taxon>
        <taxon>Bacillota</taxon>
        <taxon>Bacilli</taxon>
        <taxon>Bacillales</taxon>
        <taxon>Bacillaceae</taxon>
        <taxon>Bacillus</taxon>
        <taxon>Bacillus cereus group</taxon>
    </lineage>
</organism>
<name>B7I071_BACC7</name>
<evidence type="ECO:0000313" key="2">
    <source>
        <dbReference type="Proteomes" id="UP000002214"/>
    </source>
</evidence>
<proteinExistence type="predicted"/>
<dbReference type="EMBL" id="CP001177">
    <property type="protein sequence ID" value="ACJ77656.1"/>
    <property type="molecule type" value="Genomic_DNA"/>
</dbReference>
<dbReference type="AlphaFoldDB" id="B7I071"/>
<accession>B7I071</accession>
<dbReference type="KEGG" id="bcr:BCAH187_A3649"/>
<dbReference type="HOGENOM" id="CLU_3339628_0_0_9"/>
<sequence length="37" mass="4370">MFIFIQRDNGIDNNKNLYFTHQEALAGNDNHYQLNLS</sequence>
<dbReference type="Proteomes" id="UP000002214">
    <property type="component" value="Chromosome"/>
</dbReference>
<evidence type="ECO:0000313" key="1">
    <source>
        <dbReference type="EMBL" id="ACJ77656.1"/>
    </source>
</evidence>
<gene>
    <name evidence="1" type="ordered locus">BCAH187_A3649</name>
</gene>
<protein>
    <submittedName>
        <fullName evidence="1">Uncharacterized protein</fullName>
    </submittedName>
</protein>